<proteinExistence type="inferred from homology"/>
<dbReference type="HAMAP" id="MF_00780">
    <property type="entry name" value="UPF0312"/>
    <property type="match status" value="1"/>
</dbReference>
<evidence type="ECO:0000313" key="6">
    <source>
        <dbReference type="Proteomes" id="UP000250443"/>
    </source>
</evidence>
<reference evidence="5 6" key="1">
    <citation type="submission" date="2018-06" db="EMBL/GenBank/DDBJ databases">
        <authorList>
            <consortium name="Pathogen Informatics"/>
            <person name="Doyle S."/>
        </authorList>
    </citation>
    <scope>NUCLEOTIDE SEQUENCE [LARGE SCALE GENOMIC DNA]</scope>
    <source>
        <strain evidence="5 6">NCTC11842</strain>
    </source>
</reference>
<dbReference type="GO" id="GO:0008233">
    <property type="term" value="F:peptidase activity"/>
    <property type="evidence" value="ECO:0007669"/>
    <property type="project" value="UniProtKB-KW"/>
</dbReference>
<evidence type="ECO:0000313" key="5">
    <source>
        <dbReference type="EMBL" id="SPZ11574.1"/>
    </source>
</evidence>
<sequence precursor="true">MMLKKSFAALALGTALLTAGHAMAADYKIDKEGQHAFIQFRIQHLGYSWLYGTFKDFDGNFTYDEKNPSADKVKVTIKTDSVDTNHAERDKHLRSADFLNVSAHPTATFESTKVTPTGDNAADIEGNLTLNGVTKPVVIKAKLMGQGNDPWGGYRAGFEGSTKLKLKDFNIQRDLGPASQEVELTLSLEGVRQ</sequence>
<protein>
    <recommendedName>
        <fullName evidence="3">UPF0312 protein NCTC11842_03820</fullName>
    </recommendedName>
</protein>
<feature type="domain" description="Lipid/polyisoprenoid-binding YceI-like" evidence="4">
    <location>
        <begin position="26"/>
        <end position="191"/>
    </location>
</feature>
<name>A0A2X2CX07_PSELU</name>
<dbReference type="AlphaFoldDB" id="A0A2X2CX07"/>
<dbReference type="GO" id="GO:0042597">
    <property type="term" value="C:periplasmic space"/>
    <property type="evidence" value="ECO:0007669"/>
    <property type="project" value="UniProtKB-SubCell"/>
</dbReference>
<dbReference type="InterPro" id="IPR007372">
    <property type="entry name" value="Lipid/polyisoprenoid-bd_YceI"/>
</dbReference>
<feature type="chain" id="PRO_5016185384" description="UPF0312 protein NCTC11842_03820" evidence="3">
    <location>
        <begin position="25"/>
        <end position="193"/>
    </location>
</feature>
<comment type="subcellular location">
    <subcellularLocation>
        <location evidence="3">Periplasm</location>
    </subcellularLocation>
</comment>
<dbReference type="EMBL" id="UAUF01000014">
    <property type="protein sequence ID" value="SPZ11574.1"/>
    <property type="molecule type" value="Genomic_DNA"/>
</dbReference>
<accession>A0A2X2CX07</accession>
<dbReference type="GO" id="GO:0006508">
    <property type="term" value="P:proteolysis"/>
    <property type="evidence" value="ECO:0007669"/>
    <property type="project" value="UniProtKB-KW"/>
</dbReference>
<gene>
    <name evidence="5" type="primary">pasP</name>
    <name evidence="5" type="ORF">NCTC11842_03820</name>
</gene>
<evidence type="ECO:0000259" key="4">
    <source>
        <dbReference type="SMART" id="SM00867"/>
    </source>
</evidence>
<keyword evidence="1 3" id="KW-0732">Signal</keyword>
<evidence type="ECO:0000256" key="2">
    <source>
        <dbReference type="ARBA" id="ARBA00022764"/>
    </source>
</evidence>
<dbReference type="SMART" id="SM00867">
    <property type="entry name" value="YceI"/>
    <property type="match status" value="1"/>
</dbReference>
<feature type="signal peptide" evidence="3">
    <location>
        <begin position="1"/>
        <end position="24"/>
    </location>
</feature>
<dbReference type="InterPro" id="IPR023480">
    <property type="entry name" value="UPF0312/YceI"/>
</dbReference>
<comment type="similarity">
    <text evidence="3">Belongs to the UPF0312 family. Type 1 subfamily.</text>
</comment>
<dbReference type="Pfam" id="PF04264">
    <property type="entry name" value="YceI"/>
    <property type="match status" value="1"/>
</dbReference>
<dbReference type="PANTHER" id="PTHR34406:SF1">
    <property type="entry name" value="PROTEIN YCEI"/>
    <property type="match status" value="1"/>
</dbReference>
<dbReference type="NCBIfam" id="NF002994">
    <property type="entry name" value="PRK03757.1"/>
    <property type="match status" value="1"/>
</dbReference>
<evidence type="ECO:0000256" key="3">
    <source>
        <dbReference type="HAMAP-Rule" id="MF_00780"/>
    </source>
</evidence>
<dbReference type="SUPFAM" id="SSF101874">
    <property type="entry name" value="YceI-like"/>
    <property type="match status" value="1"/>
</dbReference>
<evidence type="ECO:0000256" key="1">
    <source>
        <dbReference type="ARBA" id="ARBA00022729"/>
    </source>
</evidence>
<dbReference type="Proteomes" id="UP000250443">
    <property type="component" value="Unassembled WGS sequence"/>
</dbReference>
<dbReference type="Gene3D" id="2.40.128.110">
    <property type="entry name" value="Lipid/polyisoprenoid-binding, YceI-like"/>
    <property type="match status" value="1"/>
</dbReference>
<keyword evidence="5" id="KW-0645">Protease</keyword>
<keyword evidence="2 3" id="KW-0574">Periplasm</keyword>
<dbReference type="PANTHER" id="PTHR34406">
    <property type="entry name" value="PROTEIN YCEI"/>
    <property type="match status" value="1"/>
</dbReference>
<keyword evidence="5" id="KW-0378">Hydrolase</keyword>
<dbReference type="InterPro" id="IPR036761">
    <property type="entry name" value="TTHA0802/YceI-like_sf"/>
</dbReference>
<organism evidence="5 6">
    <name type="scientific">Pseudomonas luteola</name>
    <dbReference type="NCBI Taxonomy" id="47886"/>
    <lineage>
        <taxon>Bacteria</taxon>
        <taxon>Pseudomonadati</taxon>
        <taxon>Pseudomonadota</taxon>
        <taxon>Gammaproteobacteria</taxon>
        <taxon>Pseudomonadales</taxon>
        <taxon>Pseudomonadaceae</taxon>
        <taxon>Pseudomonas</taxon>
    </lineage>
</organism>